<sequence length="49" mass="5050">MDRMALSCVSRETRPPRLGLLVLSHLGAATVMSPRGPHPAGLGRGGRGG</sequence>
<organism evidence="3 4">
    <name type="scientific">Phytophthora cactorum</name>
    <dbReference type="NCBI Taxonomy" id="29920"/>
    <lineage>
        <taxon>Eukaryota</taxon>
        <taxon>Sar</taxon>
        <taxon>Stramenopiles</taxon>
        <taxon>Oomycota</taxon>
        <taxon>Peronosporomycetes</taxon>
        <taxon>Peronosporales</taxon>
        <taxon>Peronosporaceae</taxon>
        <taxon>Phytophthora</taxon>
    </lineage>
</organism>
<accession>A0A8T1IQN3</accession>
<name>A0A8T1IQN3_9STRA</name>
<dbReference type="EMBL" id="RCML01000047">
    <property type="protein sequence ID" value="KAG2995572.1"/>
    <property type="molecule type" value="Genomic_DNA"/>
</dbReference>
<evidence type="ECO:0000313" key="4">
    <source>
        <dbReference type="Proteomes" id="UP000760860"/>
    </source>
</evidence>
<dbReference type="EMBL" id="RCMV01000035">
    <property type="protein sequence ID" value="KAG3227424.1"/>
    <property type="molecule type" value="Genomic_DNA"/>
</dbReference>
<evidence type="ECO:0000313" key="1">
    <source>
        <dbReference type="EMBL" id="KAG2940782.1"/>
    </source>
</evidence>
<dbReference type="EMBL" id="RCMI01000033">
    <property type="protein sequence ID" value="KAG2940782.1"/>
    <property type="molecule type" value="Genomic_DNA"/>
</dbReference>
<dbReference type="Proteomes" id="UP000774804">
    <property type="component" value="Unassembled WGS sequence"/>
</dbReference>
<dbReference type="AlphaFoldDB" id="A0A8T1IQN3"/>
<dbReference type="Proteomes" id="UP000697107">
    <property type="component" value="Unassembled WGS sequence"/>
</dbReference>
<dbReference type="Proteomes" id="UP000760860">
    <property type="component" value="Unassembled WGS sequence"/>
</dbReference>
<gene>
    <name evidence="1" type="ORF">PC115_g2347</name>
    <name evidence="2" type="ORF">PC118_g2943</name>
    <name evidence="3" type="ORF">PC129_g1999</name>
</gene>
<comment type="caution">
    <text evidence="3">The sequence shown here is derived from an EMBL/GenBank/DDBJ whole genome shotgun (WGS) entry which is preliminary data.</text>
</comment>
<evidence type="ECO:0000313" key="3">
    <source>
        <dbReference type="EMBL" id="KAG3227424.1"/>
    </source>
</evidence>
<protein>
    <submittedName>
        <fullName evidence="3">Uncharacterized protein</fullName>
    </submittedName>
</protein>
<reference evidence="3" key="1">
    <citation type="submission" date="2018-05" db="EMBL/GenBank/DDBJ databases">
        <title>Effector identification in a new, highly contiguous assembly of the strawberry crown rot pathogen Phytophthora cactorum.</title>
        <authorList>
            <person name="Armitage A.D."/>
            <person name="Nellist C.F."/>
            <person name="Bates H."/>
            <person name="Vickerstaff R.J."/>
            <person name="Harrison R.J."/>
        </authorList>
    </citation>
    <scope>NUCLEOTIDE SEQUENCE</scope>
    <source>
        <strain evidence="1">4032</strain>
        <strain evidence="2">P415</strain>
        <strain evidence="3">P421</strain>
    </source>
</reference>
<evidence type="ECO:0000313" key="2">
    <source>
        <dbReference type="EMBL" id="KAG2995572.1"/>
    </source>
</evidence>
<proteinExistence type="predicted"/>